<feature type="compositionally biased region" description="Basic and acidic residues" evidence="1">
    <location>
        <begin position="48"/>
        <end position="60"/>
    </location>
</feature>
<comment type="caution">
    <text evidence="2">The sequence shown here is derived from an EMBL/GenBank/DDBJ whole genome shotgun (WGS) entry which is preliminary data.</text>
</comment>
<evidence type="ECO:0000313" key="2">
    <source>
        <dbReference type="EMBL" id="MBW0469042.1"/>
    </source>
</evidence>
<feature type="region of interest" description="Disordered" evidence="1">
    <location>
        <begin position="1"/>
        <end position="73"/>
    </location>
</feature>
<evidence type="ECO:0000256" key="1">
    <source>
        <dbReference type="SAM" id="MobiDB-lite"/>
    </source>
</evidence>
<dbReference type="Proteomes" id="UP000765509">
    <property type="component" value="Unassembled WGS sequence"/>
</dbReference>
<accession>A0A9Q3BPF0</accession>
<dbReference type="EMBL" id="AVOT02002061">
    <property type="protein sequence ID" value="MBW0469042.1"/>
    <property type="molecule type" value="Genomic_DNA"/>
</dbReference>
<name>A0A9Q3BPF0_9BASI</name>
<evidence type="ECO:0000313" key="3">
    <source>
        <dbReference type="Proteomes" id="UP000765509"/>
    </source>
</evidence>
<protein>
    <submittedName>
        <fullName evidence="2">Uncharacterized protein</fullName>
    </submittedName>
</protein>
<feature type="region of interest" description="Disordered" evidence="1">
    <location>
        <begin position="88"/>
        <end position="116"/>
    </location>
</feature>
<feature type="compositionally biased region" description="Polar residues" evidence="1">
    <location>
        <begin position="1"/>
        <end position="18"/>
    </location>
</feature>
<gene>
    <name evidence="2" type="ORF">O181_008757</name>
</gene>
<reference evidence="2" key="1">
    <citation type="submission" date="2021-03" db="EMBL/GenBank/DDBJ databases">
        <title>Draft genome sequence of rust myrtle Austropuccinia psidii MF-1, a brazilian biotype.</title>
        <authorList>
            <person name="Quecine M.C."/>
            <person name="Pachon D.M.R."/>
            <person name="Bonatelli M.L."/>
            <person name="Correr F.H."/>
            <person name="Franceschini L.M."/>
            <person name="Leite T.F."/>
            <person name="Margarido G.R.A."/>
            <person name="Almeida C.A."/>
            <person name="Ferrarezi J.A."/>
            <person name="Labate C.A."/>
        </authorList>
    </citation>
    <scope>NUCLEOTIDE SEQUENCE</scope>
    <source>
        <strain evidence="2">MF-1</strain>
    </source>
</reference>
<keyword evidence="3" id="KW-1185">Reference proteome</keyword>
<sequence length="116" mass="12551">MPCEQNLPQLTPGPSHTQWLGDLLPEPSKYNEPPIPGPSKSSKSQVPSHDDALPHEHDPEVAPTQSMEDCFAHPTTPFSITIIKNMLVSSPRDPSNCPQEPNGLLAPGAKLPSFPQ</sequence>
<dbReference type="AlphaFoldDB" id="A0A9Q3BPF0"/>
<organism evidence="2 3">
    <name type="scientific">Austropuccinia psidii MF-1</name>
    <dbReference type="NCBI Taxonomy" id="1389203"/>
    <lineage>
        <taxon>Eukaryota</taxon>
        <taxon>Fungi</taxon>
        <taxon>Dikarya</taxon>
        <taxon>Basidiomycota</taxon>
        <taxon>Pucciniomycotina</taxon>
        <taxon>Pucciniomycetes</taxon>
        <taxon>Pucciniales</taxon>
        <taxon>Sphaerophragmiaceae</taxon>
        <taxon>Austropuccinia</taxon>
    </lineage>
</organism>
<proteinExistence type="predicted"/>